<feature type="compositionally biased region" description="Basic and acidic residues" evidence="1">
    <location>
        <begin position="11"/>
        <end position="24"/>
    </location>
</feature>
<organism evidence="3 4">
    <name type="scientific">Nocardia panacis</name>
    <dbReference type="NCBI Taxonomy" id="2340916"/>
    <lineage>
        <taxon>Bacteria</taxon>
        <taxon>Bacillati</taxon>
        <taxon>Actinomycetota</taxon>
        <taxon>Actinomycetes</taxon>
        <taxon>Mycobacteriales</taxon>
        <taxon>Nocardiaceae</taxon>
        <taxon>Nocardia</taxon>
    </lineage>
</organism>
<name>A0A3A4JRN3_9NOCA</name>
<gene>
    <name evidence="3" type="ORF">D5S18_23865</name>
</gene>
<sequence>MWPVSAARAGRFRDSARPGRARGERDAGAVGSVWKNRRVTQVDKAVPVWRQFLRCHLPMVAVALVIVLAVIFVASDRWRRGAFFFGGAALLAAAFRLCLPTERVGLLAVRGKPYDVGVFGLLGTAIVVLAATINTLGIG</sequence>
<reference evidence="3 4" key="1">
    <citation type="submission" date="2018-09" db="EMBL/GenBank/DDBJ databases">
        <title>YIM PH21274 draft genome.</title>
        <authorList>
            <person name="Miao C."/>
        </authorList>
    </citation>
    <scope>NUCLEOTIDE SEQUENCE [LARGE SCALE GENOMIC DNA]</scope>
    <source>
        <strain evidence="3 4">YIM PH 21724</strain>
    </source>
</reference>
<feature type="transmembrane region" description="Helical" evidence="2">
    <location>
        <begin position="119"/>
        <end position="138"/>
    </location>
</feature>
<dbReference type="AlphaFoldDB" id="A0A3A4JRN3"/>
<dbReference type="EMBL" id="QZFU01000029">
    <property type="protein sequence ID" value="RJO72199.1"/>
    <property type="molecule type" value="Genomic_DNA"/>
</dbReference>
<keyword evidence="2" id="KW-0472">Membrane</keyword>
<keyword evidence="4" id="KW-1185">Reference proteome</keyword>
<evidence type="ECO:0000256" key="1">
    <source>
        <dbReference type="SAM" id="MobiDB-lite"/>
    </source>
</evidence>
<dbReference type="InterPro" id="IPR021385">
    <property type="entry name" value="DUF3017"/>
</dbReference>
<dbReference type="OrthoDB" id="4411540at2"/>
<protein>
    <submittedName>
        <fullName evidence="3">DUF3017 domain-containing protein</fullName>
    </submittedName>
</protein>
<evidence type="ECO:0000313" key="4">
    <source>
        <dbReference type="Proteomes" id="UP000266677"/>
    </source>
</evidence>
<accession>A0A3A4JRN3</accession>
<comment type="caution">
    <text evidence="3">The sequence shown here is derived from an EMBL/GenBank/DDBJ whole genome shotgun (WGS) entry which is preliminary data.</text>
</comment>
<feature type="region of interest" description="Disordered" evidence="1">
    <location>
        <begin position="1"/>
        <end position="24"/>
    </location>
</feature>
<dbReference type="Proteomes" id="UP000266677">
    <property type="component" value="Unassembled WGS sequence"/>
</dbReference>
<evidence type="ECO:0000313" key="3">
    <source>
        <dbReference type="EMBL" id="RJO72199.1"/>
    </source>
</evidence>
<dbReference type="Pfam" id="PF11222">
    <property type="entry name" value="DUF3017"/>
    <property type="match status" value="1"/>
</dbReference>
<keyword evidence="2" id="KW-1133">Transmembrane helix</keyword>
<evidence type="ECO:0000256" key="2">
    <source>
        <dbReference type="SAM" id="Phobius"/>
    </source>
</evidence>
<proteinExistence type="predicted"/>
<keyword evidence="2" id="KW-0812">Transmembrane</keyword>
<feature type="transmembrane region" description="Helical" evidence="2">
    <location>
        <begin position="81"/>
        <end position="99"/>
    </location>
</feature>
<feature type="transmembrane region" description="Helical" evidence="2">
    <location>
        <begin position="57"/>
        <end position="75"/>
    </location>
</feature>